<gene>
    <name evidence="1" type="ORF">PM001_LOCUS22017</name>
    <name evidence="2" type="ORF">PM001_LOCUS30085</name>
</gene>
<dbReference type="AlphaFoldDB" id="A0AAV1VDN0"/>
<dbReference type="EMBL" id="CAKLBY020000226">
    <property type="protein sequence ID" value="CAK7936867.1"/>
    <property type="molecule type" value="Genomic_DNA"/>
</dbReference>
<comment type="caution">
    <text evidence="2">The sequence shown here is derived from an EMBL/GenBank/DDBJ whole genome shotgun (WGS) entry which is preliminary data.</text>
</comment>
<accession>A0AAV1VDN0</accession>
<protein>
    <submittedName>
        <fullName evidence="2">Uncharacterized protein</fullName>
    </submittedName>
</protein>
<dbReference type="EMBL" id="CAKLBY020000311">
    <property type="protein sequence ID" value="CAK7944935.1"/>
    <property type="molecule type" value="Genomic_DNA"/>
</dbReference>
<sequence>MVCLEQAALAVLDVRAVDRRVAQAAKKGEVTEWRRTLRHVSQLWRSHIPSPGGRASGKEGGHYRGWMSSYGRYYDMWRSPRLAATSVATVYVDGPRKRQMDAHHRE</sequence>
<evidence type="ECO:0000313" key="3">
    <source>
        <dbReference type="Proteomes" id="UP001162060"/>
    </source>
</evidence>
<evidence type="ECO:0000313" key="1">
    <source>
        <dbReference type="EMBL" id="CAK7936867.1"/>
    </source>
</evidence>
<reference evidence="2" key="1">
    <citation type="submission" date="2024-01" db="EMBL/GenBank/DDBJ databases">
        <authorList>
            <person name="Webb A."/>
        </authorList>
    </citation>
    <scope>NUCLEOTIDE SEQUENCE</scope>
    <source>
        <strain evidence="2">Pm1</strain>
    </source>
</reference>
<evidence type="ECO:0000313" key="2">
    <source>
        <dbReference type="EMBL" id="CAK7944935.1"/>
    </source>
</evidence>
<proteinExistence type="predicted"/>
<name>A0AAV1VDN0_9STRA</name>
<dbReference type="Proteomes" id="UP001162060">
    <property type="component" value="Unassembled WGS sequence"/>
</dbReference>
<organism evidence="2 3">
    <name type="scientific">Peronospora matthiolae</name>
    <dbReference type="NCBI Taxonomy" id="2874970"/>
    <lineage>
        <taxon>Eukaryota</taxon>
        <taxon>Sar</taxon>
        <taxon>Stramenopiles</taxon>
        <taxon>Oomycota</taxon>
        <taxon>Peronosporomycetes</taxon>
        <taxon>Peronosporales</taxon>
        <taxon>Peronosporaceae</taxon>
        <taxon>Peronospora</taxon>
    </lineage>
</organism>